<evidence type="ECO:0000256" key="16">
    <source>
        <dbReference type="RuleBase" id="RU003464"/>
    </source>
</evidence>
<evidence type="ECO:0000256" key="5">
    <source>
        <dbReference type="ARBA" id="ARBA00012807"/>
    </source>
</evidence>
<evidence type="ECO:0000256" key="10">
    <source>
        <dbReference type="ARBA" id="ARBA00022691"/>
    </source>
</evidence>
<comment type="catalytic activity">
    <reaction evidence="14 15 16">
        <text>guanosine(37) in tRNA + S-adenosyl-L-methionine = N(1)-methylguanosine(37) in tRNA + S-adenosyl-L-homocysteine + H(+)</text>
        <dbReference type="Rhea" id="RHEA:36899"/>
        <dbReference type="Rhea" id="RHEA-COMP:10145"/>
        <dbReference type="Rhea" id="RHEA-COMP:10147"/>
        <dbReference type="ChEBI" id="CHEBI:15378"/>
        <dbReference type="ChEBI" id="CHEBI:57856"/>
        <dbReference type="ChEBI" id="CHEBI:59789"/>
        <dbReference type="ChEBI" id="CHEBI:73542"/>
        <dbReference type="ChEBI" id="CHEBI:74269"/>
        <dbReference type="EC" id="2.1.1.228"/>
    </reaction>
</comment>
<sequence>MNVTIVTAFPGFFRDFLSESMIGRAIRNGFIRVDVVDLRDFGTGNYRQVDDYAFGGGGGMVLLPDVLEKALDTVEAGKGPAYVVCPSPQGDLLSQEIVETLAARDHVVIICGHYEGLDERFIEKRVDREISMGDFVLTGGEIPAMAVIDAMARLVPGVIGKESAVVEDSFFRGMLDHPHYTRPSEWDGVPAPDVLLSGHAAEIENWRRSEAAARTLARRPELISKANIRQYLPKGVYAALVHSPVLDRKGEKTTAAVTGLDLSDIGRSCRTYGLDRFLVTTPLASQRDLVKTMAAHWTGGTGGDVNPDRKEAFGTIKIFPSLDRATEWVTRREKEPPLIIGTTARRREGGFHWLEAKRRILREKKPVLFVFGTGSGLHEEVLGRCHIVLQPLSGGFGDYNHLSVRTAVGVVLDRFFGWR</sequence>
<dbReference type="InterPro" id="IPR029028">
    <property type="entry name" value="Alpha/beta_knot_MTases"/>
</dbReference>
<dbReference type="SUPFAM" id="SSF75217">
    <property type="entry name" value="alpha/beta knot"/>
    <property type="match status" value="2"/>
</dbReference>
<dbReference type="Pfam" id="PF01746">
    <property type="entry name" value="tRNA_m1G_MT"/>
    <property type="match status" value="1"/>
</dbReference>
<dbReference type="Pfam" id="PF09936">
    <property type="entry name" value="Methyltrn_RNA_4"/>
    <property type="match status" value="1"/>
</dbReference>
<dbReference type="Gene3D" id="3.40.1280.10">
    <property type="match status" value="2"/>
</dbReference>
<evidence type="ECO:0000256" key="1">
    <source>
        <dbReference type="ARBA" id="ARBA00002634"/>
    </source>
</evidence>
<dbReference type="PANTHER" id="PTHR46417:SF1">
    <property type="entry name" value="TRNA (GUANINE-N(1)-)-METHYLTRANSFERASE"/>
    <property type="match status" value="1"/>
</dbReference>
<dbReference type="EC" id="2.1.1.228" evidence="5 15"/>
<comment type="caution">
    <text evidence="19">The sequence shown here is derived from an EMBL/GenBank/DDBJ whole genome shotgun (WGS) entry which is preliminary data.</text>
</comment>
<evidence type="ECO:0000256" key="7">
    <source>
        <dbReference type="ARBA" id="ARBA00022490"/>
    </source>
</evidence>
<feature type="binding site" evidence="15">
    <location>
        <position position="112"/>
    </location>
    <ligand>
        <name>S-adenosyl-L-methionine</name>
        <dbReference type="ChEBI" id="CHEBI:59789"/>
    </ligand>
</feature>
<keyword evidence="10 15" id="KW-0949">S-adenosyl-L-methionine</keyword>
<feature type="domain" description="tRNA methyltransferase TRMD/TRM10-type" evidence="17">
    <location>
        <begin position="1"/>
        <end position="224"/>
    </location>
</feature>
<evidence type="ECO:0000256" key="13">
    <source>
        <dbReference type="ARBA" id="ARBA00033392"/>
    </source>
</evidence>
<evidence type="ECO:0000256" key="3">
    <source>
        <dbReference type="ARBA" id="ARBA00007630"/>
    </source>
</evidence>
<comment type="subunit">
    <text evidence="4 15 16">Homodimer.</text>
</comment>
<comment type="similarity">
    <text evidence="3 15 16">Belongs to the RNA methyltransferase TrmD family.</text>
</comment>
<dbReference type="InterPro" id="IPR023148">
    <property type="entry name" value="tRNA_m1G_MeTrfase_C_sf"/>
</dbReference>
<evidence type="ECO:0000256" key="11">
    <source>
        <dbReference type="ARBA" id="ARBA00022694"/>
    </source>
</evidence>
<dbReference type="InterPro" id="IPR029026">
    <property type="entry name" value="tRNA_m1G_MTases_N"/>
</dbReference>
<proteinExistence type="inferred from homology"/>
<comment type="function">
    <text evidence="1 15 16">Specifically methylates guanosine-37 in various tRNAs.</text>
</comment>
<dbReference type="Proteomes" id="UP000295066">
    <property type="component" value="Unassembled WGS sequence"/>
</dbReference>
<comment type="subcellular location">
    <subcellularLocation>
        <location evidence="2 15 16">Cytoplasm</location>
    </subcellularLocation>
</comment>
<dbReference type="NCBIfam" id="TIGR00088">
    <property type="entry name" value="trmD"/>
    <property type="match status" value="1"/>
</dbReference>
<dbReference type="InterPro" id="IPR019230">
    <property type="entry name" value="RNA_MeTrfase_C_dom"/>
</dbReference>
<evidence type="ECO:0000259" key="17">
    <source>
        <dbReference type="Pfam" id="PF01746"/>
    </source>
</evidence>
<keyword evidence="9 15" id="KW-0808">Transferase</keyword>
<dbReference type="OrthoDB" id="9807416at2"/>
<evidence type="ECO:0000256" key="2">
    <source>
        <dbReference type="ARBA" id="ARBA00004496"/>
    </source>
</evidence>
<evidence type="ECO:0000256" key="12">
    <source>
        <dbReference type="ARBA" id="ARBA00029736"/>
    </source>
</evidence>
<evidence type="ECO:0000256" key="6">
    <source>
        <dbReference type="ARBA" id="ARBA00014679"/>
    </source>
</evidence>
<dbReference type="CDD" id="cd18080">
    <property type="entry name" value="TrmD-like"/>
    <property type="match status" value="1"/>
</dbReference>
<dbReference type="GO" id="GO:0002939">
    <property type="term" value="P:tRNA N1-guanine methylation"/>
    <property type="evidence" value="ECO:0007669"/>
    <property type="project" value="TreeGrafter"/>
</dbReference>
<dbReference type="HAMAP" id="MF_00605">
    <property type="entry name" value="TrmD"/>
    <property type="match status" value="1"/>
</dbReference>
<evidence type="ECO:0000313" key="19">
    <source>
        <dbReference type="EMBL" id="TDY59891.1"/>
    </source>
</evidence>
<dbReference type="EMBL" id="SORI01000010">
    <property type="protein sequence ID" value="TDY59891.1"/>
    <property type="molecule type" value="Genomic_DNA"/>
</dbReference>
<evidence type="ECO:0000256" key="8">
    <source>
        <dbReference type="ARBA" id="ARBA00022603"/>
    </source>
</evidence>
<keyword evidence="11 15" id="KW-0819">tRNA processing</keyword>
<keyword evidence="7 15" id="KW-0963">Cytoplasm</keyword>
<dbReference type="InterPro" id="IPR016009">
    <property type="entry name" value="tRNA_MeTrfase_TRMD/TRM10"/>
</dbReference>
<keyword evidence="20" id="KW-1185">Reference proteome</keyword>
<evidence type="ECO:0000256" key="14">
    <source>
        <dbReference type="ARBA" id="ARBA00047783"/>
    </source>
</evidence>
<dbReference type="Gene3D" id="1.10.1270.20">
    <property type="entry name" value="tRNA(m1g37)methyltransferase, domain 2"/>
    <property type="match status" value="1"/>
</dbReference>
<evidence type="ECO:0000256" key="4">
    <source>
        <dbReference type="ARBA" id="ARBA00011738"/>
    </source>
</evidence>
<accession>A0A4V3HG45</accession>
<feature type="domain" description="tRNA (guanine-N(1)-)-methyltransferase C-terminal" evidence="18">
    <location>
        <begin position="236"/>
        <end position="417"/>
    </location>
</feature>
<feature type="binding site" evidence="15">
    <location>
        <begin position="132"/>
        <end position="137"/>
    </location>
    <ligand>
        <name>S-adenosyl-L-methionine</name>
        <dbReference type="ChEBI" id="CHEBI:59789"/>
    </ligand>
</feature>
<dbReference type="FunFam" id="3.40.1280.10:FF:000001">
    <property type="entry name" value="tRNA (guanine-N(1)-)-methyltransferase"/>
    <property type="match status" value="1"/>
</dbReference>
<keyword evidence="8 15" id="KW-0489">Methyltransferase</keyword>
<organism evidence="19 20">
    <name type="scientific">Aminivibrio pyruvatiphilus</name>
    <dbReference type="NCBI Taxonomy" id="1005740"/>
    <lineage>
        <taxon>Bacteria</taxon>
        <taxon>Thermotogati</taxon>
        <taxon>Synergistota</taxon>
        <taxon>Synergistia</taxon>
        <taxon>Synergistales</taxon>
        <taxon>Aminobacteriaceae</taxon>
        <taxon>Aminivibrio</taxon>
    </lineage>
</organism>
<reference evidence="19 20" key="1">
    <citation type="submission" date="2019-03" db="EMBL/GenBank/DDBJ databases">
        <title>Genomic Encyclopedia of Type Strains, Phase IV (KMG-IV): sequencing the most valuable type-strain genomes for metagenomic binning, comparative biology and taxonomic classification.</title>
        <authorList>
            <person name="Goeker M."/>
        </authorList>
    </citation>
    <scope>NUCLEOTIDE SEQUENCE [LARGE SCALE GENOMIC DNA]</scope>
    <source>
        <strain evidence="19 20">DSM 25964</strain>
    </source>
</reference>
<evidence type="ECO:0000313" key="20">
    <source>
        <dbReference type="Proteomes" id="UP000295066"/>
    </source>
</evidence>
<dbReference type="InterPro" id="IPR002649">
    <property type="entry name" value="tRNA_m1G_MeTrfase_TrmD"/>
</dbReference>
<evidence type="ECO:0000259" key="18">
    <source>
        <dbReference type="Pfam" id="PF09936"/>
    </source>
</evidence>
<gene>
    <name evidence="15" type="primary">trmD</name>
    <name evidence="19" type="ORF">C8D99_11018</name>
</gene>
<protein>
    <recommendedName>
        <fullName evidence="6 15">tRNA (guanine-N(1)-)-methyltransferase</fullName>
        <ecNumber evidence="5 15">2.1.1.228</ecNumber>
    </recommendedName>
    <alternativeName>
        <fullName evidence="12 15">M1G-methyltransferase</fullName>
    </alternativeName>
    <alternativeName>
        <fullName evidence="13 15">tRNA [GM37] methyltransferase</fullName>
    </alternativeName>
</protein>
<evidence type="ECO:0000256" key="15">
    <source>
        <dbReference type="HAMAP-Rule" id="MF_00605"/>
    </source>
</evidence>
<dbReference type="AlphaFoldDB" id="A0A4V3HG45"/>
<name>A0A4V3HG45_9BACT</name>
<dbReference type="PANTHER" id="PTHR46417">
    <property type="entry name" value="TRNA (GUANINE-N(1)-)-METHYLTRANSFERASE"/>
    <property type="match status" value="1"/>
</dbReference>
<dbReference type="RefSeq" id="WP_133957735.1">
    <property type="nucleotide sequence ID" value="NZ_SORI01000010.1"/>
</dbReference>
<dbReference type="GO" id="GO:0005829">
    <property type="term" value="C:cytosol"/>
    <property type="evidence" value="ECO:0007669"/>
    <property type="project" value="TreeGrafter"/>
</dbReference>
<dbReference type="CDD" id="cd18085">
    <property type="entry name" value="TM1570-like"/>
    <property type="match status" value="1"/>
</dbReference>
<dbReference type="GO" id="GO:0052906">
    <property type="term" value="F:tRNA (guanine(37)-N1)-methyltransferase activity"/>
    <property type="evidence" value="ECO:0007669"/>
    <property type="project" value="UniProtKB-UniRule"/>
</dbReference>
<dbReference type="NCBIfam" id="NF000648">
    <property type="entry name" value="PRK00026.1"/>
    <property type="match status" value="1"/>
</dbReference>
<evidence type="ECO:0000256" key="9">
    <source>
        <dbReference type="ARBA" id="ARBA00022679"/>
    </source>
</evidence>